<keyword evidence="3 8" id="KW-0812">Transmembrane</keyword>
<comment type="similarity">
    <text evidence="6">Belongs to the YccS/YhfK family.</text>
</comment>
<feature type="transmembrane region" description="Helical" evidence="8">
    <location>
        <begin position="456"/>
        <end position="476"/>
    </location>
</feature>
<evidence type="ECO:0000256" key="2">
    <source>
        <dbReference type="ARBA" id="ARBA00022475"/>
    </source>
</evidence>
<organism evidence="10 11">
    <name type="scientific">Nocardioides panaciterrulae</name>
    <dbReference type="NCBI Taxonomy" id="661492"/>
    <lineage>
        <taxon>Bacteria</taxon>
        <taxon>Bacillati</taxon>
        <taxon>Actinomycetota</taxon>
        <taxon>Actinomycetes</taxon>
        <taxon>Propionibacteriales</taxon>
        <taxon>Nocardioidaceae</taxon>
        <taxon>Nocardioides</taxon>
    </lineage>
</organism>
<evidence type="ECO:0000256" key="5">
    <source>
        <dbReference type="ARBA" id="ARBA00023136"/>
    </source>
</evidence>
<evidence type="ECO:0000313" key="10">
    <source>
        <dbReference type="EMBL" id="NYD43165.1"/>
    </source>
</evidence>
<dbReference type="EMBL" id="JACCBG010000001">
    <property type="protein sequence ID" value="NYD43165.1"/>
    <property type="molecule type" value="Genomic_DNA"/>
</dbReference>
<evidence type="ECO:0000256" key="3">
    <source>
        <dbReference type="ARBA" id="ARBA00022692"/>
    </source>
</evidence>
<dbReference type="AlphaFoldDB" id="A0A7Y9JBN4"/>
<gene>
    <name evidence="10" type="ORF">BJZ21_003248</name>
</gene>
<dbReference type="Pfam" id="PF13515">
    <property type="entry name" value="FUSC_2"/>
    <property type="match status" value="1"/>
</dbReference>
<comment type="caution">
    <text evidence="10">The sequence shown here is derived from an EMBL/GenBank/DDBJ whole genome shotgun (WGS) entry which is preliminary data.</text>
</comment>
<feature type="compositionally biased region" description="Acidic residues" evidence="7">
    <location>
        <begin position="376"/>
        <end position="395"/>
    </location>
</feature>
<evidence type="ECO:0000259" key="9">
    <source>
        <dbReference type="Pfam" id="PF13515"/>
    </source>
</evidence>
<feature type="transmembrane region" description="Helical" evidence="8">
    <location>
        <begin position="506"/>
        <end position="530"/>
    </location>
</feature>
<feature type="transmembrane region" description="Helical" evidence="8">
    <location>
        <begin position="121"/>
        <end position="141"/>
    </location>
</feature>
<feature type="transmembrane region" description="Helical" evidence="8">
    <location>
        <begin position="98"/>
        <end position="114"/>
    </location>
</feature>
<name>A0A7Y9JBN4_9ACTN</name>
<dbReference type="PANTHER" id="PTHR30509:SF9">
    <property type="entry name" value="MULTIDRUG RESISTANCE PROTEIN MDTO"/>
    <property type="match status" value="1"/>
</dbReference>
<keyword evidence="2" id="KW-1003">Cell membrane</keyword>
<evidence type="ECO:0000256" key="7">
    <source>
        <dbReference type="SAM" id="MobiDB-lite"/>
    </source>
</evidence>
<keyword evidence="4 8" id="KW-1133">Transmembrane helix</keyword>
<protein>
    <submittedName>
        <fullName evidence="10">Putative membrane protein YccC</fullName>
    </submittedName>
</protein>
<feature type="transmembrane region" description="Helical" evidence="8">
    <location>
        <begin position="73"/>
        <end position="92"/>
    </location>
</feature>
<proteinExistence type="inferred from homology"/>
<feature type="transmembrane region" description="Helical" evidence="8">
    <location>
        <begin position="482"/>
        <end position="499"/>
    </location>
</feature>
<feature type="transmembrane region" description="Helical" evidence="8">
    <location>
        <begin position="536"/>
        <end position="553"/>
    </location>
</feature>
<dbReference type="RefSeq" id="WP_179664717.1">
    <property type="nucleotide sequence ID" value="NZ_JACCBG010000001.1"/>
</dbReference>
<evidence type="ECO:0000256" key="1">
    <source>
        <dbReference type="ARBA" id="ARBA00004651"/>
    </source>
</evidence>
<dbReference type="InterPro" id="IPR049453">
    <property type="entry name" value="Memb_transporter_dom"/>
</dbReference>
<sequence>MLRRGWILLTVSDPAFVRLRMAATTVAAIVLTVVAVVGMATAWGQPVVPAILGVVVAMISSLTVNDPRPRDRAISTALMVPSAAVSAGLAAFDHGHQVLSDAVFVLVMVAAVYLRRWGPRGLAVGMIGFVSYFLALFLQVTPSQLPVMVAGAAVGAAMSFTVRHLLRPRRPDRDLRRELAAWSVRAGRLLDTLGDAVAEGRWSGRTAARVRDRVRACEEAAHAAESRLQGADDPLWSGIANDELAVRVFDAQLTLERVVALSADLVAPAPDEPSDPVHPVDAVEPDAPDPHDTAQRRALRAALGDLRARLGTAVASRRPASERPELAPVLVAALDRCAEAWQRSWSPEPDGEGLAHDVAEAASAEDGPDHAGRADADEEKDDADDEGDDEGEGDDSGGGAPPWRELSRTAAQVAVAGVLAIVLGELLSPVRWFWAVIAAFVVFTGASTREEILTKGWLRVVGTLFGVGAGVVVAALIGGDTVLSLVAIALCVFLGVYLVQVSLAWMIFFITTMLGLLYGLLGQFSVGLLVLRLEETVAGAAAGVLAAYVVLPARGRRAATDDIADVLDGLSELLARVATVVTEPADLHRELAVLEQARTLRDAMTTLRTTARPLTGQVAGLTRRTGLRHLVVVTGACEHHARALARGAAEEPGLVSSPGRRQVVRDAVEAVAGTVATVRPVFEAGGPGTAPTPPSVDDQLEALRRLAEDAEGRAGELLRSVLRHLRAIDGALRGLTRELPHPAAPDQPLARRPTRAGLRSGGPGAEDERPAAVSSAGD</sequence>
<feature type="domain" description="Integral membrane bound transporter" evidence="9">
    <location>
        <begin position="419"/>
        <end position="545"/>
    </location>
</feature>
<feature type="region of interest" description="Disordered" evidence="7">
    <location>
        <begin position="361"/>
        <end position="403"/>
    </location>
</feature>
<evidence type="ECO:0000256" key="4">
    <source>
        <dbReference type="ARBA" id="ARBA00022989"/>
    </source>
</evidence>
<dbReference type="Proteomes" id="UP000535511">
    <property type="component" value="Unassembled WGS sequence"/>
</dbReference>
<feature type="region of interest" description="Disordered" evidence="7">
    <location>
        <begin position="269"/>
        <end position="293"/>
    </location>
</feature>
<evidence type="ECO:0000256" key="6">
    <source>
        <dbReference type="ARBA" id="ARBA00043993"/>
    </source>
</evidence>
<evidence type="ECO:0000313" key="11">
    <source>
        <dbReference type="Proteomes" id="UP000535511"/>
    </source>
</evidence>
<feature type="transmembrane region" description="Helical" evidence="8">
    <location>
        <begin position="147"/>
        <end position="166"/>
    </location>
</feature>
<feature type="transmembrane region" description="Helical" evidence="8">
    <location>
        <begin position="409"/>
        <end position="426"/>
    </location>
</feature>
<accession>A0A7Y9JBN4</accession>
<evidence type="ECO:0000256" key="8">
    <source>
        <dbReference type="SAM" id="Phobius"/>
    </source>
</evidence>
<feature type="region of interest" description="Disordered" evidence="7">
    <location>
        <begin position="736"/>
        <end position="778"/>
    </location>
</feature>
<dbReference type="GO" id="GO:0005886">
    <property type="term" value="C:plasma membrane"/>
    <property type="evidence" value="ECO:0007669"/>
    <property type="project" value="UniProtKB-SubCell"/>
</dbReference>
<keyword evidence="11" id="KW-1185">Reference proteome</keyword>
<feature type="transmembrane region" description="Helical" evidence="8">
    <location>
        <begin position="21"/>
        <end position="41"/>
    </location>
</feature>
<dbReference type="PANTHER" id="PTHR30509">
    <property type="entry name" value="P-HYDROXYBENZOIC ACID EFFLUX PUMP SUBUNIT-RELATED"/>
    <property type="match status" value="1"/>
</dbReference>
<feature type="transmembrane region" description="Helical" evidence="8">
    <location>
        <begin position="47"/>
        <end position="64"/>
    </location>
</feature>
<keyword evidence="5 8" id="KW-0472">Membrane</keyword>
<comment type="subcellular location">
    <subcellularLocation>
        <location evidence="1">Cell membrane</location>
        <topology evidence="1">Multi-pass membrane protein</topology>
    </subcellularLocation>
</comment>
<reference evidence="10 11" key="1">
    <citation type="submission" date="2020-07" db="EMBL/GenBank/DDBJ databases">
        <title>Sequencing the genomes of 1000 actinobacteria strains.</title>
        <authorList>
            <person name="Klenk H.-P."/>
        </authorList>
    </citation>
    <scope>NUCLEOTIDE SEQUENCE [LARGE SCALE GENOMIC DNA]</scope>
    <source>
        <strain evidence="10 11">DSM 21350</strain>
    </source>
</reference>